<accession>A0A7S1Z5Q9</accession>
<evidence type="ECO:0000256" key="1">
    <source>
        <dbReference type="SAM" id="Phobius"/>
    </source>
</evidence>
<dbReference type="AlphaFoldDB" id="A0A7S1Z5Q9"/>
<feature type="transmembrane region" description="Helical" evidence="1">
    <location>
        <begin position="12"/>
        <end position="36"/>
    </location>
</feature>
<name>A0A7S1Z5Q9_9STRA</name>
<keyword evidence="1" id="KW-0812">Transmembrane</keyword>
<keyword evidence="1" id="KW-0472">Membrane</keyword>
<protein>
    <submittedName>
        <fullName evidence="2">Uncharacterized protein</fullName>
    </submittedName>
</protein>
<gene>
    <name evidence="2" type="ORF">DBRI1063_LOCUS10724</name>
</gene>
<organism evidence="2">
    <name type="scientific">Ditylum brightwellii</name>
    <dbReference type="NCBI Taxonomy" id="49249"/>
    <lineage>
        <taxon>Eukaryota</taxon>
        <taxon>Sar</taxon>
        <taxon>Stramenopiles</taxon>
        <taxon>Ochrophyta</taxon>
        <taxon>Bacillariophyta</taxon>
        <taxon>Mediophyceae</taxon>
        <taxon>Lithodesmiophycidae</taxon>
        <taxon>Lithodesmiales</taxon>
        <taxon>Lithodesmiaceae</taxon>
        <taxon>Ditylum</taxon>
    </lineage>
</organism>
<sequence>MTITDSEIFGKVALPAIIAFLTAGVGAFFRIVFYIFSNKSDNRKAQLERAQKIHDDVIQDIDALYSRMKHQAVYIAYNKAMQPKKTNAKDEEIWCAFRETLLRWNKSDVSRGSEVENYFCKSVDWRELKNCKELFDDINADFRSLSERLEKLYHADTTLKFIVLEEGTFRPSYKEVEKDWLEKELHFEEFNAVEDNLLQLSNQMTRRIQESNVGDLNVKRCCNMC</sequence>
<evidence type="ECO:0000313" key="2">
    <source>
        <dbReference type="EMBL" id="CAD9329361.1"/>
    </source>
</evidence>
<keyword evidence="1" id="KW-1133">Transmembrane helix</keyword>
<proteinExistence type="predicted"/>
<dbReference type="EMBL" id="HBGN01016643">
    <property type="protein sequence ID" value="CAD9329361.1"/>
    <property type="molecule type" value="Transcribed_RNA"/>
</dbReference>
<reference evidence="2" key="1">
    <citation type="submission" date="2021-01" db="EMBL/GenBank/DDBJ databases">
        <authorList>
            <person name="Corre E."/>
            <person name="Pelletier E."/>
            <person name="Niang G."/>
            <person name="Scheremetjew M."/>
            <person name="Finn R."/>
            <person name="Kale V."/>
            <person name="Holt S."/>
            <person name="Cochrane G."/>
            <person name="Meng A."/>
            <person name="Brown T."/>
            <person name="Cohen L."/>
        </authorList>
    </citation>
    <scope>NUCLEOTIDE SEQUENCE</scope>
    <source>
        <strain evidence="2">Pop2</strain>
    </source>
</reference>